<protein>
    <submittedName>
        <fullName evidence="2">Ferredoxin</fullName>
    </submittedName>
</protein>
<dbReference type="RefSeq" id="WP_131863862.1">
    <property type="nucleotide sequence ID" value="NZ_SMCR01000001.1"/>
</dbReference>
<feature type="domain" description="2Fe-2S ferredoxin-type" evidence="1">
    <location>
        <begin position="2"/>
        <end position="86"/>
    </location>
</feature>
<evidence type="ECO:0000259" key="1">
    <source>
        <dbReference type="PROSITE" id="PS51085"/>
    </source>
</evidence>
<proteinExistence type="predicted"/>
<dbReference type="CDD" id="cd00207">
    <property type="entry name" value="fer2"/>
    <property type="match status" value="1"/>
</dbReference>
<dbReference type="GO" id="GO:0051537">
    <property type="term" value="F:2 iron, 2 sulfur cluster binding"/>
    <property type="evidence" value="ECO:0007669"/>
    <property type="project" value="InterPro"/>
</dbReference>
<comment type="caution">
    <text evidence="2">The sequence shown here is derived from an EMBL/GenBank/DDBJ whole genome shotgun (WGS) entry which is preliminary data.</text>
</comment>
<dbReference type="InterPro" id="IPR036010">
    <property type="entry name" value="2Fe-2S_ferredoxin-like_sf"/>
</dbReference>
<accession>A0A4R3Z507</accession>
<name>A0A4R3Z507_9GAMM</name>
<dbReference type="Pfam" id="PF00111">
    <property type="entry name" value="Fer2"/>
    <property type="match status" value="1"/>
</dbReference>
<reference evidence="2 3" key="1">
    <citation type="submission" date="2019-03" db="EMBL/GenBank/DDBJ databases">
        <title>Genomic Encyclopedia of Type Strains, Phase IV (KMG-IV): sequencing the most valuable type-strain genomes for metagenomic binning, comparative biology and taxonomic classification.</title>
        <authorList>
            <person name="Goeker M."/>
        </authorList>
    </citation>
    <scope>NUCLEOTIDE SEQUENCE [LARGE SCALE GENOMIC DNA]</scope>
    <source>
        <strain evidence="2 3">DSM 19580</strain>
    </source>
</reference>
<dbReference type="Proteomes" id="UP000295719">
    <property type="component" value="Unassembled WGS sequence"/>
</dbReference>
<evidence type="ECO:0000313" key="3">
    <source>
        <dbReference type="Proteomes" id="UP000295719"/>
    </source>
</evidence>
<dbReference type="NCBIfam" id="NF007985">
    <property type="entry name" value="PRK10713.1"/>
    <property type="match status" value="1"/>
</dbReference>
<dbReference type="InterPro" id="IPR001041">
    <property type="entry name" value="2Fe-2S_ferredoxin-type"/>
</dbReference>
<organism evidence="2 3">
    <name type="scientific">Biostraticola tofi</name>
    <dbReference type="NCBI Taxonomy" id="466109"/>
    <lineage>
        <taxon>Bacteria</taxon>
        <taxon>Pseudomonadati</taxon>
        <taxon>Pseudomonadota</taxon>
        <taxon>Gammaproteobacteria</taxon>
        <taxon>Enterobacterales</taxon>
        <taxon>Bruguierivoracaceae</taxon>
        <taxon>Biostraticola</taxon>
    </lineage>
</organism>
<gene>
    <name evidence="2" type="ORF">EDC52_101646</name>
</gene>
<dbReference type="EMBL" id="SMCR01000001">
    <property type="protein sequence ID" value="TCW00297.1"/>
    <property type="molecule type" value="Genomic_DNA"/>
</dbReference>
<dbReference type="PROSITE" id="PS00197">
    <property type="entry name" value="2FE2S_FER_1"/>
    <property type="match status" value="1"/>
</dbReference>
<dbReference type="InterPro" id="IPR012675">
    <property type="entry name" value="Beta-grasp_dom_sf"/>
</dbReference>
<keyword evidence="3" id="KW-1185">Reference proteome</keyword>
<dbReference type="PROSITE" id="PS51085">
    <property type="entry name" value="2FE2S_FER_2"/>
    <property type="match status" value="1"/>
</dbReference>
<dbReference type="SUPFAM" id="SSF54292">
    <property type="entry name" value="2Fe-2S ferredoxin-like"/>
    <property type="match status" value="1"/>
</dbReference>
<evidence type="ECO:0000313" key="2">
    <source>
        <dbReference type="EMBL" id="TCW00297.1"/>
    </source>
</evidence>
<dbReference type="AlphaFoldDB" id="A0A4R3Z507"/>
<dbReference type="OrthoDB" id="9806195at2"/>
<sequence length="86" mass="9456">MTTATVLLRQTGKQLCCDQAHASLLDLLEAHQVAVEFQCRSGYCGACRMGLLRGQVSYQQPPLAFIKRGDILPCCCLPTEDIELDV</sequence>
<dbReference type="Gene3D" id="3.10.20.30">
    <property type="match status" value="1"/>
</dbReference>
<dbReference type="InterPro" id="IPR006058">
    <property type="entry name" value="2Fe2S_fd_BS"/>
</dbReference>